<protein>
    <submittedName>
        <fullName evidence="1">Transcription factor BIM2</fullName>
    </submittedName>
</protein>
<accession>A0ACB8LGA7</accession>
<keyword evidence="2" id="KW-1185">Reference proteome</keyword>
<gene>
    <name evidence="1" type="ORF">KPL71_012960</name>
</gene>
<sequence length="436" mass="48354">MRTTKGNREEEDYEDDEFMSKKEAASNITNSNAKDGKNSDKASVIRSKHSVTEQRRRSKINERFQILREIIPHSDQKRDTASFLLEVIEYVQYLQEKVQKYEVSYQDWSAEPTKLMPWRNSHWRVQNFATQPHAIKNGSGPGSMFPGKFDDNSISMSPTMLTSTQTPVESDPNRDIACKPMDRQPEVANKGISISMPLQGNLPAPARSDSVLLHPLQRPVSDAQSNECPATTDTMNQQEELTVEGGTINISSIYSQGLLNNLTQALESAGIDLSQANISVQIDLGKRANRGLMPEASVAKDLENPPSINQAMAKLRDLSAWKNCRPESQVAAKNYQRQKFIDNNSTVNGIGTISQMISKEDEETGTVQVISPAAKQQSFPRRNRIDSIKAAVANTITQNLAQALASPKELFSSNLAGFSFTFTSTDSDSLNPNLVL</sequence>
<evidence type="ECO:0000313" key="2">
    <source>
        <dbReference type="Proteomes" id="UP000829398"/>
    </source>
</evidence>
<organism evidence="1 2">
    <name type="scientific">Citrus sinensis</name>
    <name type="common">Sweet orange</name>
    <name type="synonym">Citrus aurantium var. sinensis</name>
    <dbReference type="NCBI Taxonomy" id="2711"/>
    <lineage>
        <taxon>Eukaryota</taxon>
        <taxon>Viridiplantae</taxon>
        <taxon>Streptophyta</taxon>
        <taxon>Embryophyta</taxon>
        <taxon>Tracheophyta</taxon>
        <taxon>Spermatophyta</taxon>
        <taxon>Magnoliopsida</taxon>
        <taxon>eudicotyledons</taxon>
        <taxon>Gunneridae</taxon>
        <taxon>Pentapetalae</taxon>
        <taxon>rosids</taxon>
        <taxon>malvids</taxon>
        <taxon>Sapindales</taxon>
        <taxon>Rutaceae</taxon>
        <taxon>Aurantioideae</taxon>
        <taxon>Citrus</taxon>
    </lineage>
</organism>
<dbReference type="EMBL" id="CM039173">
    <property type="protein sequence ID" value="KAH9772220.1"/>
    <property type="molecule type" value="Genomic_DNA"/>
</dbReference>
<evidence type="ECO:0000313" key="1">
    <source>
        <dbReference type="EMBL" id="KAH9772220.1"/>
    </source>
</evidence>
<proteinExistence type="predicted"/>
<dbReference type="Proteomes" id="UP000829398">
    <property type="component" value="Chromosome 4"/>
</dbReference>
<comment type="caution">
    <text evidence="1">The sequence shown here is derived from an EMBL/GenBank/DDBJ whole genome shotgun (WGS) entry which is preliminary data.</text>
</comment>
<reference evidence="2" key="1">
    <citation type="journal article" date="2023" name="Hortic. Res.">
        <title>A chromosome-level phased genome enabling allele-level studies in sweet orange: a case study on citrus Huanglongbing tolerance.</title>
        <authorList>
            <person name="Wu B."/>
            <person name="Yu Q."/>
            <person name="Deng Z."/>
            <person name="Duan Y."/>
            <person name="Luo F."/>
            <person name="Gmitter F. Jr."/>
        </authorList>
    </citation>
    <scope>NUCLEOTIDE SEQUENCE [LARGE SCALE GENOMIC DNA]</scope>
    <source>
        <strain evidence="2">cv. Valencia</strain>
    </source>
</reference>
<name>A0ACB8LGA7_CITSI</name>